<evidence type="ECO:0000313" key="4">
    <source>
        <dbReference type="EMBL" id="KAA0191682.1"/>
    </source>
</evidence>
<comment type="caution">
    <text evidence="4">The sequence shown here is derived from an EMBL/GenBank/DDBJ whole genome shotgun (WGS) entry which is preliminary data.</text>
</comment>
<evidence type="ECO:0000313" key="5">
    <source>
        <dbReference type="Proteomes" id="UP000728185"/>
    </source>
</evidence>
<feature type="region of interest" description="Disordered" evidence="3">
    <location>
        <begin position="257"/>
        <end position="570"/>
    </location>
</feature>
<dbReference type="Pfam" id="PF12796">
    <property type="entry name" value="Ank_2"/>
    <property type="match status" value="2"/>
</dbReference>
<keyword evidence="1" id="KW-0677">Repeat</keyword>
<dbReference type="OrthoDB" id="19014at2759"/>
<feature type="compositionally biased region" description="Polar residues" evidence="3">
    <location>
        <begin position="544"/>
        <end position="556"/>
    </location>
</feature>
<feature type="compositionally biased region" description="Basic and acidic residues" evidence="3">
    <location>
        <begin position="293"/>
        <end position="311"/>
    </location>
</feature>
<dbReference type="InterPro" id="IPR036770">
    <property type="entry name" value="Ankyrin_rpt-contain_sf"/>
</dbReference>
<dbReference type="Gene3D" id="1.25.40.20">
    <property type="entry name" value="Ankyrin repeat-containing domain"/>
    <property type="match status" value="2"/>
</dbReference>
<dbReference type="PROSITE" id="PS50297">
    <property type="entry name" value="ANK_REP_REGION"/>
    <property type="match status" value="2"/>
</dbReference>
<dbReference type="EMBL" id="LUCM01006187">
    <property type="protein sequence ID" value="KAA0191682.1"/>
    <property type="molecule type" value="Genomic_DNA"/>
</dbReference>
<feature type="compositionally biased region" description="Basic and acidic residues" evidence="3">
    <location>
        <begin position="447"/>
        <end position="463"/>
    </location>
</feature>
<dbReference type="GO" id="GO:0004857">
    <property type="term" value="F:enzyme inhibitor activity"/>
    <property type="evidence" value="ECO:0007669"/>
    <property type="project" value="TreeGrafter"/>
</dbReference>
<feature type="compositionally biased region" description="Polar residues" evidence="3">
    <location>
        <begin position="347"/>
        <end position="356"/>
    </location>
</feature>
<feature type="region of interest" description="Disordered" evidence="3">
    <location>
        <begin position="612"/>
        <end position="640"/>
    </location>
</feature>
<dbReference type="SUPFAM" id="SSF48403">
    <property type="entry name" value="Ankyrin repeat"/>
    <property type="match status" value="1"/>
</dbReference>
<dbReference type="PANTHER" id="PTHR24179">
    <property type="entry name" value="PROTEIN PHOSPHATASE 1 REGULATORY SUBUNIT 12"/>
    <property type="match status" value="1"/>
</dbReference>
<feature type="compositionally biased region" description="Polar residues" evidence="3">
    <location>
        <begin position="281"/>
        <end position="291"/>
    </location>
</feature>
<dbReference type="PANTHER" id="PTHR24179:SF29">
    <property type="entry name" value="LD46604P"/>
    <property type="match status" value="1"/>
</dbReference>
<feature type="compositionally biased region" description="Polar residues" evidence="3">
    <location>
        <begin position="370"/>
        <end position="379"/>
    </location>
</feature>
<dbReference type="InterPro" id="IPR051226">
    <property type="entry name" value="PP1_Regulatory_Subunit"/>
</dbReference>
<feature type="repeat" description="ANK" evidence="2">
    <location>
        <begin position="48"/>
        <end position="80"/>
    </location>
</feature>
<dbReference type="SMART" id="SM00248">
    <property type="entry name" value="ANK"/>
    <property type="match status" value="4"/>
</dbReference>
<dbReference type="GO" id="GO:0005737">
    <property type="term" value="C:cytoplasm"/>
    <property type="evidence" value="ECO:0007669"/>
    <property type="project" value="TreeGrafter"/>
</dbReference>
<gene>
    <name evidence="4" type="ORF">FBUS_01743</name>
</gene>
<keyword evidence="2" id="KW-0040">ANK repeat</keyword>
<evidence type="ECO:0000256" key="2">
    <source>
        <dbReference type="PROSITE-ProRule" id="PRU00023"/>
    </source>
</evidence>
<reference evidence="4" key="1">
    <citation type="submission" date="2019-05" db="EMBL/GenBank/DDBJ databases">
        <title>Annotation for the trematode Fasciolopsis buski.</title>
        <authorList>
            <person name="Choi Y.-J."/>
        </authorList>
    </citation>
    <scope>NUCLEOTIDE SEQUENCE</scope>
    <source>
        <strain evidence="4">HT</strain>
        <tissue evidence="4">Whole worm</tissue>
    </source>
</reference>
<dbReference type="PROSITE" id="PS50088">
    <property type="entry name" value="ANK_REPEAT"/>
    <property type="match status" value="2"/>
</dbReference>
<dbReference type="AlphaFoldDB" id="A0A8E0RRU6"/>
<sequence length="669" mass="74008">MYRFSAEEAAELKRLAAEDPRGCCIDNAPEMCRLLLRFGANPNARDAERWTPLHAAATCHHTELCAILIAHGADLLAMNADGNMPYECCLPGPTLSLIETEMDKRGITQEEVDDLRRLPECEMLADMETLYKSGADLNVLDKQGASMLHIASACGYEEVTIFLLKHGAKINQLDRDGWQAIHIAACWEHVGFVLSTWFMVQRLRNKIINRELEIIEILVNFGADIMAETTSGETVFDICDDLEMHARLMEIKEEAERKQFQQEEIHNKPDKPRELSRRRSSTNPRSASIRRTSMREKKMISWKEAKQEAEMRGVSSLDLGDGDFESPTAGTVRPAESDPDRRATSPLFVSTDVSSSQPQTQQEHKPQQHANGRNHTDVTSPVIPGASGKRPSSPHSPPIMSLDIQSTEVSRSPRPKRSAAGSTNGVAATTVDEVNPTTTSIRIFSKGSERNSNKPPRSEKRITSPEPSNPCGSKRGTVDNEHRPTRRSTPSYSTTEGQFTPIPQPRNTGRQPGLNATDHVLHQIPPSPSTKPRNHPTDRYPTSPAGTLRNNVQTMPSPALGPRSSIQNRRVMSHESTGLSKVEMTSPNLSAHNAYYNPAQQNLSSVSNNTALRSQSSGTLKGNPLRPSQTDPQSDYDTVQTTHLPRKAVRELIEYDLGNKASGKCCVII</sequence>
<accession>A0A8E0RRU6</accession>
<organism evidence="4 5">
    <name type="scientific">Fasciolopsis buskii</name>
    <dbReference type="NCBI Taxonomy" id="27845"/>
    <lineage>
        <taxon>Eukaryota</taxon>
        <taxon>Metazoa</taxon>
        <taxon>Spiralia</taxon>
        <taxon>Lophotrochozoa</taxon>
        <taxon>Platyhelminthes</taxon>
        <taxon>Trematoda</taxon>
        <taxon>Digenea</taxon>
        <taxon>Plagiorchiida</taxon>
        <taxon>Echinostomata</taxon>
        <taxon>Echinostomatoidea</taxon>
        <taxon>Fasciolidae</taxon>
        <taxon>Fasciolopsis</taxon>
    </lineage>
</organism>
<dbReference type="Proteomes" id="UP000728185">
    <property type="component" value="Unassembled WGS sequence"/>
</dbReference>
<proteinExistence type="predicted"/>
<protein>
    <submittedName>
        <fullName evidence="4">Protein phosphatase 1 regulatory inhibitor subunit 16B</fullName>
    </submittedName>
</protein>
<evidence type="ECO:0000256" key="3">
    <source>
        <dbReference type="SAM" id="MobiDB-lite"/>
    </source>
</evidence>
<feature type="compositionally biased region" description="Basic and acidic residues" evidence="3">
    <location>
        <begin position="257"/>
        <end position="277"/>
    </location>
</feature>
<dbReference type="GO" id="GO:0017020">
    <property type="term" value="F:myosin phosphatase regulator activity"/>
    <property type="evidence" value="ECO:0007669"/>
    <property type="project" value="TreeGrafter"/>
</dbReference>
<dbReference type="InterPro" id="IPR002110">
    <property type="entry name" value="Ankyrin_rpt"/>
</dbReference>
<evidence type="ECO:0000256" key="1">
    <source>
        <dbReference type="ARBA" id="ARBA00022737"/>
    </source>
</evidence>
<name>A0A8E0RRU6_9TREM</name>
<keyword evidence="5" id="KW-1185">Reference proteome</keyword>
<feature type="repeat" description="ANK" evidence="2">
    <location>
        <begin position="143"/>
        <end position="175"/>
    </location>
</feature>